<keyword evidence="3" id="KW-1185">Reference proteome</keyword>
<feature type="compositionally biased region" description="Basic and acidic residues" evidence="1">
    <location>
        <begin position="96"/>
        <end position="116"/>
    </location>
</feature>
<protein>
    <submittedName>
        <fullName evidence="2">Uncharacterized protein</fullName>
    </submittedName>
</protein>
<feature type="compositionally biased region" description="Basic and acidic residues" evidence="1">
    <location>
        <begin position="64"/>
        <end position="74"/>
    </location>
</feature>
<evidence type="ECO:0000256" key="1">
    <source>
        <dbReference type="SAM" id="MobiDB-lite"/>
    </source>
</evidence>
<reference evidence="2 3" key="1">
    <citation type="journal article" date="2016" name="Mol. Biol. Evol.">
        <title>Comparative Genomics of Early-Diverging Mushroom-Forming Fungi Provides Insights into the Origins of Lignocellulose Decay Capabilities.</title>
        <authorList>
            <person name="Nagy L.G."/>
            <person name="Riley R."/>
            <person name="Tritt A."/>
            <person name="Adam C."/>
            <person name="Daum C."/>
            <person name="Floudas D."/>
            <person name="Sun H."/>
            <person name="Yadav J.S."/>
            <person name="Pangilinan J."/>
            <person name="Larsson K.H."/>
            <person name="Matsuura K."/>
            <person name="Barry K."/>
            <person name="Labutti K."/>
            <person name="Kuo R."/>
            <person name="Ohm R.A."/>
            <person name="Bhattacharya S.S."/>
            <person name="Shirouzu T."/>
            <person name="Yoshinaga Y."/>
            <person name="Martin F.M."/>
            <person name="Grigoriev I.V."/>
            <person name="Hibbett D.S."/>
        </authorList>
    </citation>
    <scope>NUCLEOTIDE SEQUENCE [LARGE SCALE GENOMIC DNA]</scope>
    <source>
        <strain evidence="2 3">TUFC12733</strain>
    </source>
</reference>
<organism evidence="2 3">
    <name type="scientific">Calocera viscosa (strain TUFC12733)</name>
    <dbReference type="NCBI Taxonomy" id="1330018"/>
    <lineage>
        <taxon>Eukaryota</taxon>
        <taxon>Fungi</taxon>
        <taxon>Dikarya</taxon>
        <taxon>Basidiomycota</taxon>
        <taxon>Agaricomycotina</taxon>
        <taxon>Dacrymycetes</taxon>
        <taxon>Dacrymycetales</taxon>
        <taxon>Dacrymycetaceae</taxon>
        <taxon>Calocera</taxon>
    </lineage>
</organism>
<proteinExistence type="predicted"/>
<feature type="compositionally biased region" description="Low complexity" evidence="1">
    <location>
        <begin position="30"/>
        <end position="42"/>
    </location>
</feature>
<dbReference type="EMBL" id="KV417301">
    <property type="protein sequence ID" value="KZO93518.1"/>
    <property type="molecule type" value="Genomic_DNA"/>
</dbReference>
<sequence>MPGEGQALGSAPGGRAEPAPQGHRLGGGSAPAPQQQQSTQPARKLSTTQQPTGKPGMSVPQREAAARAAEERAKAANARGVHASNPKAGKLSATLDKQKRDAHLPEEGIPERVIYD</sequence>
<accession>A0A167JEU0</accession>
<evidence type="ECO:0000313" key="2">
    <source>
        <dbReference type="EMBL" id="KZO93518.1"/>
    </source>
</evidence>
<name>A0A167JEU0_CALVF</name>
<evidence type="ECO:0000313" key="3">
    <source>
        <dbReference type="Proteomes" id="UP000076738"/>
    </source>
</evidence>
<dbReference type="Proteomes" id="UP000076738">
    <property type="component" value="Unassembled WGS sequence"/>
</dbReference>
<dbReference type="AlphaFoldDB" id="A0A167JEU0"/>
<gene>
    <name evidence="2" type="ORF">CALVIDRAFT_566512</name>
</gene>
<dbReference type="OrthoDB" id="3359661at2759"/>
<feature type="region of interest" description="Disordered" evidence="1">
    <location>
        <begin position="1"/>
        <end position="116"/>
    </location>
</feature>